<dbReference type="Proteomes" id="UP001058271">
    <property type="component" value="Chromosome"/>
</dbReference>
<dbReference type="CDD" id="cd16025">
    <property type="entry name" value="PAS_like"/>
    <property type="match status" value="1"/>
</dbReference>
<evidence type="ECO:0000256" key="1">
    <source>
        <dbReference type="ARBA" id="ARBA00008779"/>
    </source>
</evidence>
<evidence type="ECO:0000256" key="4">
    <source>
        <dbReference type="ARBA" id="ARBA00022837"/>
    </source>
</evidence>
<dbReference type="PROSITE" id="PS00149">
    <property type="entry name" value="SULFATASE_2"/>
    <property type="match status" value="1"/>
</dbReference>
<evidence type="ECO:0000256" key="2">
    <source>
        <dbReference type="ARBA" id="ARBA00022723"/>
    </source>
</evidence>
<keyword evidence="4" id="KW-0106">Calcium</keyword>
<dbReference type="InterPro" id="IPR017850">
    <property type="entry name" value="Alkaline_phosphatase_core_sf"/>
</dbReference>
<dbReference type="EMBL" id="CP073721">
    <property type="protein sequence ID" value="UWZ34731.1"/>
    <property type="molecule type" value="Genomic_DNA"/>
</dbReference>
<name>A0ABY5YY98_9ACTN</name>
<gene>
    <name evidence="6" type="ORF">Drose_26430</name>
</gene>
<dbReference type="Gene3D" id="2.60.120.200">
    <property type="match status" value="1"/>
</dbReference>
<dbReference type="InterPro" id="IPR024607">
    <property type="entry name" value="Sulfatase_CS"/>
</dbReference>
<dbReference type="PROSITE" id="PS00523">
    <property type="entry name" value="SULFATASE_1"/>
    <property type="match status" value="1"/>
</dbReference>
<protein>
    <submittedName>
        <fullName evidence="6">Arylsulfatase</fullName>
    </submittedName>
</protein>
<feature type="domain" description="Sulfatase N-terminal" evidence="5">
    <location>
        <begin position="34"/>
        <end position="448"/>
    </location>
</feature>
<dbReference type="SUPFAM" id="SSF53649">
    <property type="entry name" value="Alkaline phosphatase-like"/>
    <property type="match status" value="1"/>
</dbReference>
<evidence type="ECO:0000256" key="3">
    <source>
        <dbReference type="ARBA" id="ARBA00022801"/>
    </source>
</evidence>
<keyword evidence="2" id="KW-0479">Metal-binding</keyword>
<sequence>MSDTVQEPFAGRIGRTYRDSVPSWPSRPTSTGRPNVVFVVLDDMGFGSLGCYGSEIDTPVMDRLAADGVMFTNFHATALCSPTRASLLTGRNHHAVGMAYLSHVDDGYPGYRGRITHRAATLAEMVREHGYNTFAVGKWHLTPMDETTAAGPYDQWPLGRGFERYYGFLEGLTDHYFPELYSDNSPVPPPDARDEDYHLTTDLIDRSIGFVRDQTSMTPEKPFFLYLAFGATHTPFQAPADFVAKYRGRYDEGWDVIRRRRYERQLDTGVIPAGTQLPPANDGVPAWADLGPQAQRLYARFQEVYAAFLDHTDHELGRLVAYLEEIGRLEDTIVVVVSDNGASQEGGPHGVLDTTSYENGRFPSLAENLARIDEIDGRTAHVNYPLGWAQAGNTPLKRYKQNTHAGGIRTAMIVRPPRALADVPRGGVRDQFHHVTDVVPTVLDLIGIEAPGTLGGLPQLPIDGVSMRRTLTDPTAAIDPRAQYFETLGHRAIWKDGWKAVAFHRRGADYDDDRWELYHLEKDFSESTDLAARMPDKLAELVDAWWAEAEQNKVLPLDDRGFAERATVNIRPDSPRNRSRFVLHNGMHHIGTGAAPVVAGHPFEISAAIDRPADTGDGVLLAFGSVNSGFALLVRDGHLEFDFNHYGTHHITRTPQPLPAGGSAVAVRVEPTGQGTAADVTLLVDGEPAASSHLAETFEHFVAFQGLDVGGDRLSPVRAGGDGPFPFTGTLRQVVIELLDGGPGRGHEVND</sequence>
<comment type="similarity">
    <text evidence="1">Belongs to the sulfatase family.</text>
</comment>
<dbReference type="Gene3D" id="3.40.720.10">
    <property type="entry name" value="Alkaline Phosphatase, subunit A"/>
    <property type="match status" value="1"/>
</dbReference>
<dbReference type="InterPro" id="IPR013320">
    <property type="entry name" value="ConA-like_dom_sf"/>
</dbReference>
<dbReference type="Pfam" id="PF00884">
    <property type="entry name" value="Sulfatase"/>
    <property type="match status" value="1"/>
</dbReference>
<dbReference type="PANTHER" id="PTHR42693">
    <property type="entry name" value="ARYLSULFATASE FAMILY MEMBER"/>
    <property type="match status" value="1"/>
</dbReference>
<dbReference type="RefSeq" id="WP_260724065.1">
    <property type="nucleotide sequence ID" value="NZ_BAAABS010000052.1"/>
</dbReference>
<evidence type="ECO:0000313" key="6">
    <source>
        <dbReference type="EMBL" id="UWZ34731.1"/>
    </source>
</evidence>
<dbReference type="InterPro" id="IPR000917">
    <property type="entry name" value="Sulfatase_N"/>
</dbReference>
<organism evidence="6 7">
    <name type="scientific">Dactylosporangium roseum</name>
    <dbReference type="NCBI Taxonomy" id="47989"/>
    <lineage>
        <taxon>Bacteria</taxon>
        <taxon>Bacillati</taxon>
        <taxon>Actinomycetota</taxon>
        <taxon>Actinomycetes</taxon>
        <taxon>Micromonosporales</taxon>
        <taxon>Micromonosporaceae</taxon>
        <taxon>Dactylosporangium</taxon>
    </lineage>
</organism>
<accession>A0ABY5YY98</accession>
<evidence type="ECO:0000259" key="5">
    <source>
        <dbReference type="Pfam" id="PF00884"/>
    </source>
</evidence>
<reference evidence="6" key="1">
    <citation type="submission" date="2021-04" db="EMBL/GenBank/DDBJ databases">
        <title>Biosynthetic gene clusters of Dactylosporangioum roseum.</title>
        <authorList>
            <person name="Hartkoorn R.C."/>
            <person name="Beaudoing E."/>
            <person name="Hot D."/>
            <person name="Moureu S."/>
        </authorList>
    </citation>
    <scope>NUCLEOTIDE SEQUENCE</scope>
    <source>
        <strain evidence="6">NRRL B-16295</strain>
    </source>
</reference>
<dbReference type="SUPFAM" id="SSF49899">
    <property type="entry name" value="Concanavalin A-like lectins/glucanases"/>
    <property type="match status" value="1"/>
</dbReference>
<keyword evidence="7" id="KW-1185">Reference proteome</keyword>
<dbReference type="Gene3D" id="3.30.1120.10">
    <property type="match status" value="1"/>
</dbReference>
<dbReference type="InterPro" id="IPR050738">
    <property type="entry name" value="Sulfatase"/>
</dbReference>
<proteinExistence type="inferred from homology"/>
<keyword evidence="3" id="KW-0378">Hydrolase</keyword>
<evidence type="ECO:0000313" key="7">
    <source>
        <dbReference type="Proteomes" id="UP001058271"/>
    </source>
</evidence>